<sequence length="291" mass="32019">MDLKDMLAFRTLADELHFGRAAQQLEMSQSALSQKIRKLEDELDVQLLTRTSRAVGLTQIGELFLQSCRRTLSEAERARETVLDARDGLFGRLVIGCLGAAANGPVPELIRRLLAKEPGCMVELQHFLDAGAQVRAVIAGNIDIGFVRPAALDDKVVATHLLDESFKAFLPEEHPLAARTSLRLVDLREQPMVFLPREFNPSYYDLIVSACRSAGFEPLVKGYATSLETQLALTAANVGIALLSTLNANISRTGVVAVDIDPDDIMAPLWMIHARWQRSRLADLFIEVAAS</sequence>
<dbReference type="Pfam" id="PF03466">
    <property type="entry name" value="LysR_substrate"/>
    <property type="match status" value="1"/>
</dbReference>
<dbReference type="PANTHER" id="PTHR30346">
    <property type="entry name" value="TRANSCRIPTIONAL DUAL REGULATOR HCAR-RELATED"/>
    <property type="match status" value="1"/>
</dbReference>
<proteinExistence type="inferred from homology"/>
<evidence type="ECO:0000259" key="5">
    <source>
        <dbReference type="PROSITE" id="PS50931"/>
    </source>
</evidence>
<dbReference type="Pfam" id="PF00126">
    <property type="entry name" value="HTH_1"/>
    <property type="match status" value="1"/>
</dbReference>
<evidence type="ECO:0000256" key="2">
    <source>
        <dbReference type="ARBA" id="ARBA00023015"/>
    </source>
</evidence>
<dbReference type="Gene3D" id="3.40.190.10">
    <property type="entry name" value="Periplasmic binding protein-like II"/>
    <property type="match status" value="2"/>
</dbReference>
<feature type="domain" description="HTH lysR-type" evidence="5">
    <location>
        <begin position="1"/>
        <end position="58"/>
    </location>
</feature>
<accession>A0ABP8VD01</accession>
<protein>
    <submittedName>
        <fullName evidence="6">Hydrogen peroxide-inducible genes activator OxyR</fullName>
    </submittedName>
</protein>
<keyword evidence="2" id="KW-0805">Transcription regulation</keyword>
<comment type="caution">
    <text evidence="6">The sequence shown here is derived from an EMBL/GenBank/DDBJ whole genome shotgun (WGS) entry which is preliminary data.</text>
</comment>
<gene>
    <name evidence="6" type="primary">oxyR</name>
    <name evidence="6" type="ORF">GCM10023346_48890</name>
</gene>
<keyword evidence="4" id="KW-0804">Transcription</keyword>
<dbReference type="InterPro" id="IPR005119">
    <property type="entry name" value="LysR_subst-bd"/>
</dbReference>
<comment type="similarity">
    <text evidence="1">Belongs to the LysR transcriptional regulatory family.</text>
</comment>
<dbReference type="SUPFAM" id="SSF46785">
    <property type="entry name" value="Winged helix' DNA-binding domain"/>
    <property type="match status" value="1"/>
</dbReference>
<keyword evidence="7" id="KW-1185">Reference proteome</keyword>
<dbReference type="InterPro" id="IPR000847">
    <property type="entry name" value="LysR_HTH_N"/>
</dbReference>
<name>A0ABP8VD01_9MICC</name>
<dbReference type="Gene3D" id="1.10.10.10">
    <property type="entry name" value="Winged helix-like DNA-binding domain superfamily/Winged helix DNA-binding domain"/>
    <property type="match status" value="1"/>
</dbReference>
<dbReference type="PROSITE" id="PS50931">
    <property type="entry name" value="HTH_LYSR"/>
    <property type="match status" value="1"/>
</dbReference>
<evidence type="ECO:0000313" key="6">
    <source>
        <dbReference type="EMBL" id="GAA4655773.1"/>
    </source>
</evidence>
<dbReference type="CDD" id="cd08414">
    <property type="entry name" value="PBP2_LTTR_aromatics_like"/>
    <property type="match status" value="1"/>
</dbReference>
<keyword evidence="3" id="KW-0238">DNA-binding</keyword>
<organism evidence="6 7">
    <name type="scientific">Arthrobacter gyeryongensis</name>
    <dbReference type="NCBI Taxonomy" id="1650592"/>
    <lineage>
        <taxon>Bacteria</taxon>
        <taxon>Bacillati</taxon>
        <taxon>Actinomycetota</taxon>
        <taxon>Actinomycetes</taxon>
        <taxon>Micrococcales</taxon>
        <taxon>Micrococcaceae</taxon>
        <taxon>Arthrobacter</taxon>
    </lineage>
</organism>
<reference evidence="7" key="1">
    <citation type="journal article" date="2019" name="Int. J. Syst. Evol. Microbiol.">
        <title>The Global Catalogue of Microorganisms (GCM) 10K type strain sequencing project: providing services to taxonomists for standard genome sequencing and annotation.</title>
        <authorList>
            <consortium name="The Broad Institute Genomics Platform"/>
            <consortium name="The Broad Institute Genome Sequencing Center for Infectious Disease"/>
            <person name="Wu L."/>
            <person name="Ma J."/>
        </authorList>
    </citation>
    <scope>NUCLEOTIDE SEQUENCE [LARGE SCALE GENOMIC DNA]</scope>
    <source>
        <strain evidence="7">JCM 18514</strain>
    </source>
</reference>
<dbReference type="PANTHER" id="PTHR30346:SF0">
    <property type="entry name" value="HCA OPERON TRANSCRIPTIONAL ACTIVATOR HCAR"/>
    <property type="match status" value="1"/>
</dbReference>
<evidence type="ECO:0000256" key="4">
    <source>
        <dbReference type="ARBA" id="ARBA00023163"/>
    </source>
</evidence>
<dbReference type="PRINTS" id="PR00039">
    <property type="entry name" value="HTHLYSR"/>
</dbReference>
<dbReference type="InterPro" id="IPR036388">
    <property type="entry name" value="WH-like_DNA-bd_sf"/>
</dbReference>
<evidence type="ECO:0000313" key="7">
    <source>
        <dbReference type="Proteomes" id="UP001500200"/>
    </source>
</evidence>
<dbReference type="Proteomes" id="UP001500200">
    <property type="component" value="Unassembled WGS sequence"/>
</dbReference>
<dbReference type="EMBL" id="BAABKK010000052">
    <property type="protein sequence ID" value="GAA4655773.1"/>
    <property type="molecule type" value="Genomic_DNA"/>
</dbReference>
<evidence type="ECO:0000256" key="1">
    <source>
        <dbReference type="ARBA" id="ARBA00009437"/>
    </source>
</evidence>
<dbReference type="SUPFAM" id="SSF53850">
    <property type="entry name" value="Periplasmic binding protein-like II"/>
    <property type="match status" value="1"/>
</dbReference>
<evidence type="ECO:0000256" key="3">
    <source>
        <dbReference type="ARBA" id="ARBA00023125"/>
    </source>
</evidence>
<dbReference type="InterPro" id="IPR036390">
    <property type="entry name" value="WH_DNA-bd_sf"/>
</dbReference>